<keyword evidence="4" id="KW-1185">Reference proteome</keyword>
<dbReference type="Gene3D" id="3.40.710.10">
    <property type="entry name" value="DD-peptidase/beta-lactamase superfamily"/>
    <property type="match status" value="1"/>
</dbReference>
<dbReference type="AlphaFoldDB" id="K6YB53"/>
<dbReference type="InterPro" id="IPR001466">
    <property type="entry name" value="Beta-lactam-related"/>
</dbReference>
<evidence type="ECO:0000313" key="3">
    <source>
        <dbReference type="EMBL" id="GAC13863.1"/>
    </source>
</evidence>
<dbReference type="InterPro" id="IPR012338">
    <property type="entry name" value="Beta-lactam/transpept-like"/>
</dbReference>
<evidence type="ECO:0000313" key="4">
    <source>
        <dbReference type="Proteomes" id="UP000006334"/>
    </source>
</evidence>
<comment type="caution">
    <text evidence="3">The sequence shown here is derived from an EMBL/GenBank/DDBJ whole genome shotgun (WGS) entry which is preliminary data.</text>
</comment>
<feature type="domain" description="Beta-lactamase-related" evidence="2">
    <location>
        <begin position="276"/>
        <end position="456"/>
    </location>
</feature>
<evidence type="ECO:0000256" key="1">
    <source>
        <dbReference type="SAM" id="SignalP"/>
    </source>
</evidence>
<reference evidence="3 4" key="1">
    <citation type="journal article" date="2017" name="Antonie Van Leeuwenhoek">
        <title>Rhizobium rhizosphaerae sp. nov., a novel species isolated from rice rhizosphere.</title>
        <authorList>
            <person name="Zhao J.J."/>
            <person name="Zhang J."/>
            <person name="Zhang R.J."/>
            <person name="Zhang C.W."/>
            <person name="Yin H.Q."/>
            <person name="Zhang X.X."/>
        </authorList>
    </citation>
    <scope>NUCLEOTIDE SEQUENCE [LARGE SCALE GENOMIC DNA]</scope>
    <source>
        <strain evidence="3 4">E3</strain>
    </source>
</reference>
<proteinExistence type="predicted"/>
<dbReference type="STRING" id="1127673.GLIP_1222"/>
<name>K6YB53_9ALTE</name>
<sequence>MRIIFAVLLLLLCNTANGSLDRVFNQADYLPQQPLSMSELYPFNSEQRTPRSVKSGKLVLKINEHSSRLQVVKSDVAKKQSAKILPEISFSWVSNEKGEVIPKTRHLILTDNPNWDYFVGVGAYWPITKNQLSTRISLPFTLVEKNENCVHNGILVIETESSKHANRFYYQISSETCAYFKADFWGSGRAEHSETTDFSTNDIITEYANEKSHRLPTLSLQELSKLNTNIDVRNFGLPNVVSPTDMSAFGVLYKGTHYASNCSTRSGDYPFCDQLVLPSYSTAKSLFAGLTMMMLEKRFGDVFNQPVSRWVKECNGKNWQGVTFAHLLDMSTGNFDSTNYAVDEAAPEKLAFFMASKHVERVKFACEHYTRQTPPGTKFVYHSSDTYLLGLGLNNFIKAKIGENTDIFSDILAKDVFQPLELSPITARTRRTQDDIAQPYAGYGLFFNRDDFVRLAAFIQHQASLPNTKSTLSTAYLHQALQMTPENRGMTTDYPFIRYQHSFWARKVESTFSCKTDKWIPFMSGYGGITLALLENNTVYYYVSDSYQFNWTAALTELNKIDAVCAD</sequence>
<evidence type="ECO:0000259" key="2">
    <source>
        <dbReference type="Pfam" id="PF00144"/>
    </source>
</evidence>
<dbReference type="SUPFAM" id="SSF56601">
    <property type="entry name" value="beta-lactamase/transpeptidase-like"/>
    <property type="match status" value="1"/>
</dbReference>
<gene>
    <name evidence="3" type="ORF">GLIP_1222</name>
</gene>
<feature type="signal peptide" evidence="1">
    <location>
        <begin position="1"/>
        <end position="18"/>
    </location>
</feature>
<dbReference type="Proteomes" id="UP000006334">
    <property type="component" value="Unassembled WGS sequence"/>
</dbReference>
<dbReference type="EMBL" id="BAEN01000023">
    <property type="protein sequence ID" value="GAC13863.1"/>
    <property type="molecule type" value="Genomic_DNA"/>
</dbReference>
<dbReference type="eggNOG" id="COG1680">
    <property type="taxonomic scope" value="Bacteria"/>
</dbReference>
<dbReference type="RefSeq" id="WP_008843680.1">
    <property type="nucleotide sequence ID" value="NZ_BAEN01000023.1"/>
</dbReference>
<organism evidence="3 4">
    <name type="scientific">Aliiglaciecola lipolytica E3</name>
    <dbReference type="NCBI Taxonomy" id="1127673"/>
    <lineage>
        <taxon>Bacteria</taxon>
        <taxon>Pseudomonadati</taxon>
        <taxon>Pseudomonadota</taxon>
        <taxon>Gammaproteobacteria</taxon>
        <taxon>Alteromonadales</taxon>
        <taxon>Alteromonadaceae</taxon>
        <taxon>Aliiglaciecola</taxon>
    </lineage>
</organism>
<dbReference type="Pfam" id="PF00144">
    <property type="entry name" value="Beta-lactamase"/>
    <property type="match status" value="1"/>
</dbReference>
<feature type="chain" id="PRO_5003901013" description="Beta-lactamase-related domain-containing protein" evidence="1">
    <location>
        <begin position="19"/>
        <end position="567"/>
    </location>
</feature>
<dbReference type="InterPro" id="IPR050789">
    <property type="entry name" value="Diverse_Enzym_Activities"/>
</dbReference>
<dbReference type="PANTHER" id="PTHR43283:SF7">
    <property type="entry name" value="BETA-LACTAMASE-RELATED DOMAIN-CONTAINING PROTEIN"/>
    <property type="match status" value="1"/>
</dbReference>
<protein>
    <recommendedName>
        <fullName evidence="2">Beta-lactamase-related domain-containing protein</fullName>
    </recommendedName>
</protein>
<keyword evidence="1" id="KW-0732">Signal</keyword>
<dbReference type="PANTHER" id="PTHR43283">
    <property type="entry name" value="BETA-LACTAMASE-RELATED"/>
    <property type="match status" value="1"/>
</dbReference>
<accession>K6YB53</accession>